<proteinExistence type="inferred from homology"/>
<feature type="compositionally biased region" description="Basic and acidic residues" evidence="2">
    <location>
        <begin position="53"/>
        <end position="81"/>
    </location>
</feature>
<comment type="similarity">
    <text evidence="1">Belongs to the ribonucleoside diphosphate reductase small chain family.</text>
</comment>
<dbReference type="GO" id="GO:0009263">
    <property type="term" value="P:deoxyribonucleotide biosynthetic process"/>
    <property type="evidence" value="ECO:0007669"/>
    <property type="project" value="InterPro"/>
</dbReference>
<accession>A0A9W4XBQ4</accession>
<dbReference type="EMBL" id="CANTUO010000001">
    <property type="protein sequence ID" value="CAI5756378.1"/>
    <property type="molecule type" value="Genomic_DNA"/>
</dbReference>
<organism evidence="3 4">
    <name type="scientific">Candida verbasci</name>
    <dbReference type="NCBI Taxonomy" id="1227364"/>
    <lineage>
        <taxon>Eukaryota</taxon>
        <taxon>Fungi</taxon>
        <taxon>Dikarya</taxon>
        <taxon>Ascomycota</taxon>
        <taxon>Saccharomycotina</taxon>
        <taxon>Pichiomycetes</taxon>
        <taxon>Debaryomycetaceae</taxon>
        <taxon>Candida/Lodderomyces clade</taxon>
        <taxon>Candida</taxon>
    </lineage>
</organism>
<dbReference type="SUPFAM" id="SSF47240">
    <property type="entry name" value="Ferritin-like"/>
    <property type="match status" value="1"/>
</dbReference>
<dbReference type="CDD" id="cd01049">
    <property type="entry name" value="RNRR2"/>
    <property type="match status" value="1"/>
</dbReference>
<dbReference type="Proteomes" id="UP001152885">
    <property type="component" value="Unassembled WGS sequence"/>
</dbReference>
<dbReference type="InterPro" id="IPR030475">
    <property type="entry name" value="RNR_small_AS"/>
</dbReference>
<dbReference type="InterPro" id="IPR012348">
    <property type="entry name" value="RNR-like"/>
</dbReference>
<evidence type="ECO:0000256" key="1">
    <source>
        <dbReference type="ARBA" id="ARBA00009303"/>
    </source>
</evidence>
<dbReference type="Gene3D" id="1.10.620.20">
    <property type="entry name" value="Ribonucleotide Reductase, subunit A"/>
    <property type="match status" value="1"/>
</dbReference>
<protein>
    <submittedName>
        <fullName evidence="3">Uncharacterized protein</fullName>
    </submittedName>
</protein>
<dbReference type="PANTHER" id="PTHR23409:SF18">
    <property type="entry name" value="RIBONUCLEOSIDE-DIPHOSPHATE REDUCTASE SUBUNIT M2"/>
    <property type="match status" value="1"/>
</dbReference>
<dbReference type="OrthoDB" id="10248373at2759"/>
<evidence type="ECO:0000313" key="3">
    <source>
        <dbReference type="EMBL" id="CAI5756378.1"/>
    </source>
</evidence>
<feature type="region of interest" description="Disordered" evidence="2">
    <location>
        <begin position="1"/>
        <end position="29"/>
    </location>
</feature>
<dbReference type="AlphaFoldDB" id="A0A9W4XBQ4"/>
<sequence>MSIETPTRGLTGKISNLDMAKSSSSSITDKLAAEAQVKDEAQNFDNLKNATSIKEEKVNEEKVNEEKVNEEKANKDEVNEDEVEHKQFLSKHKVHRHKLKQLETEEPLLRENKRRYVMFPIRYHEIWQFYKKAEASFWTAEEIDLSKDLHDWNNRLNENEKYFISRVLAFFAASDGIVNENLVENFSAEVQIPEAKSFYGFQIMMENIHSETYSLLIETYIKDPKEADFLFNAIENIPCIRKKAEWAIRWIQDDEALFGERLVAFAAVEGIFFSGSFASIFWLKKRGLMPGLTFSNELICRDEGLHTDFACLLFAHLQNRPSQEIVEKIITEAVEIEKEYFTDALPVSLLGMNVKLMCKYVEFVADRLLVALGNKKVYNVTNPFDFMENISLAGKTNFFEKRVSDYQKAGVMAKQENKDANAFVFDEDF</sequence>
<dbReference type="InterPro" id="IPR000358">
    <property type="entry name" value="RNR_small_fam"/>
</dbReference>
<reference evidence="3" key="1">
    <citation type="submission" date="2022-12" db="EMBL/GenBank/DDBJ databases">
        <authorList>
            <person name="Brejova B."/>
        </authorList>
    </citation>
    <scope>NUCLEOTIDE SEQUENCE</scope>
</reference>
<feature type="region of interest" description="Disordered" evidence="2">
    <location>
        <begin position="48"/>
        <end position="81"/>
    </location>
</feature>
<dbReference type="InterPro" id="IPR033909">
    <property type="entry name" value="RNR_small"/>
</dbReference>
<gene>
    <name evidence="3" type="ORF">CANVERA_P0894</name>
</gene>
<dbReference type="InterPro" id="IPR009078">
    <property type="entry name" value="Ferritin-like_SF"/>
</dbReference>
<keyword evidence="4" id="KW-1185">Reference proteome</keyword>
<comment type="caution">
    <text evidence="3">The sequence shown here is derived from an EMBL/GenBank/DDBJ whole genome shotgun (WGS) entry which is preliminary data.</text>
</comment>
<dbReference type="PROSITE" id="PS00368">
    <property type="entry name" value="RIBORED_SMALL"/>
    <property type="match status" value="1"/>
</dbReference>
<name>A0A9W4XBQ4_9ASCO</name>
<evidence type="ECO:0000256" key="2">
    <source>
        <dbReference type="SAM" id="MobiDB-lite"/>
    </source>
</evidence>
<dbReference type="Pfam" id="PF00268">
    <property type="entry name" value="Ribonuc_red_sm"/>
    <property type="match status" value="1"/>
</dbReference>
<evidence type="ECO:0000313" key="4">
    <source>
        <dbReference type="Proteomes" id="UP001152885"/>
    </source>
</evidence>
<dbReference type="PANTHER" id="PTHR23409">
    <property type="entry name" value="RIBONUCLEOSIDE-DIPHOSPHATE REDUCTASE SMALL CHAIN"/>
    <property type="match status" value="1"/>
</dbReference>
<dbReference type="GO" id="GO:0016491">
    <property type="term" value="F:oxidoreductase activity"/>
    <property type="evidence" value="ECO:0007669"/>
    <property type="project" value="InterPro"/>
</dbReference>